<name>A0AA86VLJ1_9FABA</name>
<accession>A0AA86VLJ1</accession>
<feature type="compositionally biased region" description="Acidic residues" evidence="1">
    <location>
        <begin position="172"/>
        <end position="183"/>
    </location>
</feature>
<evidence type="ECO:0000313" key="3">
    <source>
        <dbReference type="Proteomes" id="UP001189624"/>
    </source>
</evidence>
<protein>
    <submittedName>
        <fullName evidence="2">Uncharacterized protein</fullName>
    </submittedName>
</protein>
<dbReference type="Proteomes" id="UP001189624">
    <property type="component" value="Chromosome 7"/>
</dbReference>
<feature type="region of interest" description="Disordered" evidence="1">
    <location>
        <begin position="165"/>
        <end position="193"/>
    </location>
</feature>
<dbReference type="Gramene" id="rna-AYBTSS11_LOCUS21076">
    <property type="protein sequence ID" value="CAJ1967244.1"/>
    <property type="gene ID" value="gene-AYBTSS11_LOCUS21076"/>
</dbReference>
<gene>
    <name evidence="2" type="ORF">AYBTSS11_LOCUS21076</name>
</gene>
<organism evidence="2 3">
    <name type="scientific">Sphenostylis stenocarpa</name>
    <dbReference type="NCBI Taxonomy" id="92480"/>
    <lineage>
        <taxon>Eukaryota</taxon>
        <taxon>Viridiplantae</taxon>
        <taxon>Streptophyta</taxon>
        <taxon>Embryophyta</taxon>
        <taxon>Tracheophyta</taxon>
        <taxon>Spermatophyta</taxon>
        <taxon>Magnoliopsida</taxon>
        <taxon>eudicotyledons</taxon>
        <taxon>Gunneridae</taxon>
        <taxon>Pentapetalae</taxon>
        <taxon>rosids</taxon>
        <taxon>fabids</taxon>
        <taxon>Fabales</taxon>
        <taxon>Fabaceae</taxon>
        <taxon>Papilionoideae</taxon>
        <taxon>50 kb inversion clade</taxon>
        <taxon>NPAAA clade</taxon>
        <taxon>indigoferoid/millettioid clade</taxon>
        <taxon>Phaseoleae</taxon>
        <taxon>Sphenostylis</taxon>
    </lineage>
</organism>
<sequence>MGVLCIAQLRNEQSRHGSISYGTQRNLKLAFRLNLHARTCELTKPEPNLKIKFQIDIKNPTSLIFLEILHLIVIQHRHVNPRENPVHVIRAFRTLEERILQRHHLRGRKPYALVEHVRLYGVVVDVELRVGVSCREVEDEVVTKGVVVGGVVELRKRRVAHDEPEGTWLDHDPEDDEYNNDEDHDCKDKLPEEAEEEGAAAICSAVVSWRLRWRNPMAVIRTV</sequence>
<dbReference type="AlphaFoldDB" id="A0AA86VLJ1"/>
<dbReference type="EMBL" id="OY731404">
    <property type="protein sequence ID" value="CAJ1967244.1"/>
    <property type="molecule type" value="Genomic_DNA"/>
</dbReference>
<evidence type="ECO:0000313" key="2">
    <source>
        <dbReference type="EMBL" id="CAJ1967244.1"/>
    </source>
</evidence>
<reference evidence="2" key="1">
    <citation type="submission" date="2023-10" db="EMBL/GenBank/DDBJ databases">
        <authorList>
            <person name="Domelevo Entfellner J.-B."/>
        </authorList>
    </citation>
    <scope>NUCLEOTIDE SEQUENCE</scope>
</reference>
<evidence type="ECO:0000256" key="1">
    <source>
        <dbReference type="SAM" id="MobiDB-lite"/>
    </source>
</evidence>
<keyword evidence="3" id="KW-1185">Reference proteome</keyword>
<proteinExistence type="predicted"/>